<reference evidence="3" key="4">
    <citation type="journal article" date="2015" name="G3 (Bethesda)">
        <title>Genome sequences of three phytopathogenic species of the Magnaporthaceae family of fungi.</title>
        <authorList>
            <person name="Okagaki L.H."/>
            <person name="Nunes C.C."/>
            <person name="Sailsbery J."/>
            <person name="Clay B."/>
            <person name="Brown D."/>
            <person name="John T."/>
            <person name="Oh Y."/>
            <person name="Young N."/>
            <person name="Fitzgerald M."/>
            <person name="Haas B.J."/>
            <person name="Zeng Q."/>
            <person name="Young S."/>
            <person name="Adiconis X."/>
            <person name="Fan L."/>
            <person name="Levin J.Z."/>
            <person name="Mitchell T.K."/>
            <person name="Okubara P.A."/>
            <person name="Farman M.L."/>
            <person name="Kohn L.M."/>
            <person name="Birren B."/>
            <person name="Ma L.-J."/>
            <person name="Dean R.A."/>
        </authorList>
    </citation>
    <scope>NUCLEOTIDE SEQUENCE</scope>
    <source>
        <strain evidence="3">ATCC 64411 / 73-15</strain>
    </source>
</reference>
<dbReference type="VEuPathDB" id="FungiDB:MAPG_05195"/>
<evidence type="ECO:0000313" key="3">
    <source>
        <dbReference type="EnsemblFungi" id="MAPG_05195T0"/>
    </source>
</evidence>
<evidence type="ECO:0000313" key="4">
    <source>
        <dbReference type="Proteomes" id="UP000011715"/>
    </source>
</evidence>
<organism evidence="3 4">
    <name type="scientific">Magnaporthiopsis poae (strain ATCC 64411 / 73-15)</name>
    <name type="common">Kentucky bluegrass fungus</name>
    <name type="synonym">Magnaporthe poae</name>
    <dbReference type="NCBI Taxonomy" id="644358"/>
    <lineage>
        <taxon>Eukaryota</taxon>
        <taxon>Fungi</taxon>
        <taxon>Dikarya</taxon>
        <taxon>Ascomycota</taxon>
        <taxon>Pezizomycotina</taxon>
        <taxon>Sordariomycetes</taxon>
        <taxon>Sordariomycetidae</taxon>
        <taxon>Magnaporthales</taxon>
        <taxon>Magnaporthaceae</taxon>
        <taxon>Magnaporthiopsis</taxon>
    </lineage>
</organism>
<accession>A0A0C4DYR9</accession>
<dbReference type="EMBL" id="ADBL01001225">
    <property type="status" value="NOT_ANNOTATED_CDS"/>
    <property type="molecule type" value="Genomic_DNA"/>
</dbReference>
<keyword evidence="1" id="KW-0812">Transmembrane</keyword>
<dbReference type="EnsemblFungi" id="MAPG_05195T0">
    <property type="protein sequence ID" value="MAPG_05195T0"/>
    <property type="gene ID" value="MAPG_05195"/>
</dbReference>
<keyword evidence="1" id="KW-0472">Membrane</keyword>
<evidence type="ECO:0000256" key="1">
    <source>
        <dbReference type="SAM" id="Phobius"/>
    </source>
</evidence>
<dbReference type="Proteomes" id="UP000011715">
    <property type="component" value="Unassembled WGS sequence"/>
</dbReference>
<dbReference type="AlphaFoldDB" id="A0A0C4DYR9"/>
<protein>
    <submittedName>
        <fullName evidence="2 3">Uncharacterized protein</fullName>
    </submittedName>
</protein>
<reference evidence="2" key="1">
    <citation type="submission" date="2010-05" db="EMBL/GenBank/DDBJ databases">
        <title>The Genome Sequence of Magnaporthe poae strain ATCC 64411.</title>
        <authorList>
            <consortium name="The Broad Institute Genome Sequencing Platform"/>
            <consortium name="Broad Institute Genome Sequencing Center for Infectious Disease"/>
            <person name="Ma L.-J."/>
            <person name="Dead R."/>
            <person name="Young S."/>
            <person name="Zeng Q."/>
            <person name="Koehrsen M."/>
            <person name="Alvarado L."/>
            <person name="Berlin A."/>
            <person name="Chapman S.B."/>
            <person name="Chen Z."/>
            <person name="Freedman E."/>
            <person name="Gellesch M."/>
            <person name="Goldberg J."/>
            <person name="Griggs A."/>
            <person name="Gujja S."/>
            <person name="Heilman E.R."/>
            <person name="Heiman D."/>
            <person name="Hepburn T."/>
            <person name="Howarth C."/>
            <person name="Jen D."/>
            <person name="Larson L."/>
            <person name="Mehta T."/>
            <person name="Neiman D."/>
            <person name="Pearson M."/>
            <person name="Roberts A."/>
            <person name="Saif S."/>
            <person name="Shea T."/>
            <person name="Shenoy N."/>
            <person name="Sisk P."/>
            <person name="Stolte C."/>
            <person name="Sykes S."/>
            <person name="Walk T."/>
            <person name="White J."/>
            <person name="Yandava C."/>
            <person name="Haas B."/>
            <person name="Nusbaum C."/>
            <person name="Birren B."/>
        </authorList>
    </citation>
    <scope>NUCLEOTIDE SEQUENCE</scope>
    <source>
        <strain evidence="2">ATCC 64411</strain>
    </source>
</reference>
<keyword evidence="4" id="KW-1185">Reference proteome</keyword>
<gene>
    <name evidence="2" type="ORF">MAPG_05195</name>
</gene>
<keyword evidence="1" id="KW-1133">Transmembrane helix</keyword>
<evidence type="ECO:0000313" key="2">
    <source>
        <dbReference type="EMBL" id="KLU86178.1"/>
    </source>
</evidence>
<proteinExistence type="predicted"/>
<dbReference type="EMBL" id="GL876969">
    <property type="protein sequence ID" value="KLU86178.1"/>
    <property type="molecule type" value="Genomic_DNA"/>
</dbReference>
<feature type="transmembrane region" description="Helical" evidence="1">
    <location>
        <begin position="45"/>
        <end position="63"/>
    </location>
</feature>
<reference evidence="2" key="3">
    <citation type="submission" date="2011-03" db="EMBL/GenBank/DDBJ databases">
        <title>Annotation of Magnaporthe poae ATCC 64411.</title>
        <authorList>
            <person name="Ma L.-J."/>
            <person name="Dead R."/>
            <person name="Young S.K."/>
            <person name="Zeng Q."/>
            <person name="Gargeya S."/>
            <person name="Fitzgerald M."/>
            <person name="Haas B."/>
            <person name="Abouelleil A."/>
            <person name="Alvarado L."/>
            <person name="Arachchi H.M."/>
            <person name="Berlin A."/>
            <person name="Brown A."/>
            <person name="Chapman S.B."/>
            <person name="Chen Z."/>
            <person name="Dunbar C."/>
            <person name="Freedman E."/>
            <person name="Gearin G."/>
            <person name="Gellesch M."/>
            <person name="Goldberg J."/>
            <person name="Griggs A."/>
            <person name="Gujja S."/>
            <person name="Heiman D."/>
            <person name="Howarth C."/>
            <person name="Larson L."/>
            <person name="Lui A."/>
            <person name="MacDonald P.J.P."/>
            <person name="Mehta T."/>
            <person name="Montmayeur A."/>
            <person name="Murphy C."/>
            <person name="Neiman D."/>
            <person name="Pearson M."/>
            <person name="Priest M."/>
            <person name="Roberts A."/>
            <person name="Saif S."/>
            <person name="Shea T."/>
            <person name="Shenoy N."/>
            <person name="Sisk P."/>
            <person name="Stolte C."/>
            <person name="Sykes S."/>
            <person name="Yandava C."/>
            <person name="Wortman J."/>
            <person name="Nusbaum C."/>
            <person name="Birren B."/>
        </authorList>
    </citation>
    <scope>NUCLEOTIDE SEQUENCE</scope>
    <source>
        <strain evidence="2">ATCC 64411</strain>
    </source>
</reference>
<reference evidence="3" key="5">
    <citation type="submission" date="2015-06" db="UniProtKB">
        <authorList>
            <consortium name="EnsemblFungi"/>
        </authorList>
    </citation>
    <scope>IDENTIFICATION</scope>
    <source>
        <strain evidence="3">ATCC 64411</strain>
    </source>
</reference>
<reference evidence="4" key="2">
    <citation type="submission" date="2010-05" db="EMBL/GenBank/DDBJ databases">
        <title>The genome sequence of Magnaporthe poae strain ATCC 64411.</title>
        <authorList>
            <person name="Ma L.-J."/>
            <person name="Dead R."/>
            <person name="Young S."/>
            <person name="Zeng Q."/>
            <person name="Koehrsen M."/>
            <person name="Alvarado L."/>
            <person name="Berlin A."/>
            <person name="Chapman S.B."/>
            <person name="Chen Z."/>
            <person name="Freedman E."/>
            <person name="Gellesch M."/>
            <person name="Goldberg J."/>
            <person name="Griggs A."/>
            <person name="Gujja S."/>
            <person name="Heilman E.R."/>
            <person name="Heiman D."/>
            <person name="Hepburn T."/>
            <person name="Howarth C."/>
            <person name="Jen D."/>
            <person name="Larson L."/>
            <person name="Mehta T."/>
            <person name="Neiman D."/>
            <person name="Pearson M."/>
            <person name="Roberts A."/>
            <person name="Saif S."/>
            <person name="Shea T."/>
            <person name="Shenoy N."/>
            <person name="Sisk P."/>
            <person name="Stolte C."/>
            <person name="Sykes S."/>
            <person name="Walk T."/>
            <person name="White J."/>
            <person name="Yandava C."/>
            <person name="Haas B."/>
            <person name="Nusbaum C."/>
            <person name="Birren B."/>
        </authorList>
    </citation>
    <scope>NUCLEOTIDE SEQUENCE [LARGE SCALE GENOMIC DNA]</scope>
    <source>
        <strain evidence="4">ATCC 64411 / 73-15</strain>
    </source>
</reference>
<sequence length="84" mass="9570">MTKDRRRRQGFRPAYAVYQRARADGGLWGRIGLCARGSLLALHKFLYYLACPLIPGLILQAHLARREKSVAMDGQARAYSAYRM</sequence>
<name>A0A0C4DYR9_MAGP6</name>